<dbReference type="Gene3D" id="3.30.70.930">
    <property type="match status" value="1"/>
</dbReference>
<evidence type="ECO:0000313" key="4">
    <source>
        <dbReference type="Proteomes" id="UP001172708"/>
    </source>
</evidence>
<dbReference type="Proteomes" id="UP001172708">
    <property type="component" value="Unassembled WGS sequence"/>
</dbReference>
<feature type="domain" description="Thiamine-binding protein" evidence="2">
    <location>
        <begin position="3"/>
        <end position="82"/>
    </location>
</feature>
<dbReference type="PANTHER" id="PTHR33777">
    <property type="entry name" value="UPF0045 PROTEIN ECM15"/>
    <property type="match status" value="1"/>
</dbReference>
<gene>
    <name evidence="3" type="ORF">QQX02_09635</name>
</gene>
<organism evidence="3 4">
    <name type="scientific">Demequina muriae</name>
    <dbReference type="NCBI Taxonomy" id="3051664"/>
    <lineage>
        <taxon>Bacteria</taxon>
        <taxon>Bacillati</taxon>
        <taxon>Actinomycetota</taxon>
        <taxon>Actinomycetes</taxon>
        <taxon>Micrococcales</taxon>
        <taxon>Demequinaceae</taxon>
        <taxon>Demequina</taxon>
    </lineage>
</organism>
<keyword evidence="4" id="KW-1185">Reference proteome</keyword>
<accession>A0ABT8GIC1</accession>
<comment type="similarity">
    <text evidence="1">Belongs to the UPF0045 family.</text>
</comment>
<dbReference type="InterPro" id="IPR029756">
    <property type="entry name" value="MTH1187/YkoF-like"/>
</dbReference>
<evidence type="ECO:0000313" key="3">
    <source>
        <dbReference type="EMBL" id="MDN4481183.1"/>
    </source>
</evidence>
<evidence type="ECO:0000256" key="1">
    <source>
        <dbReference type="ARBA" id="ARBA00010272"/>
    </source>
</evidence>
<dbReference type="PANTHER" id="PTHR33777:SF1">
    <property type="entry name" value="UPF0045 PROTEIN ECM15"/>
    <property type="match status" value="1"/>
</dbReference>
<comment type="caution">
    <text evidence="3">The sequence shown here is derived from an EMBL/GenBank/DDBJ whole genome shotgun (WGS) entry which is preliminary data.</text>
</comment>
<sequence length="97" mass="10157">MIAEIQVLPRPVGTPDDRYAHVDAAIATIEASGLSYEVGGMGTTFEGTPDQVWALLRQVHESTIAAGAEGCLSVIKVSGAAGDRGPSVQDLVSKHRR</sequence>
<name>A0ABT8GIC1_9MICO</name>
<evidence type="ECO:0000259" key="2">
    <source>
        <dbReference type="Pfam" id="PF01910"/>
    </source>
</evidence>
<dbReference type="InterPro" id="IPR051614">
    <property type="entry name" value="UPF0045_domain"/>
</dbReference>
<reference evidence="3" key="1">
    <citation type="submission" date="2023-06" db="EMBL/GenBank/DDBJ databases">
        <title>Egi l300058.</title>
        <authorList>
            <person name="Gao L."/>
            <person name="Fang B.-Z."/>
            <person name="Li W.-J."/>
        </authorList>
    </citation>
    <scope>NUCLEOTIDE SEQUENCE</scope>
    <source>
        <strain evidence="3">EGI L300058</strain>
    </source>
</reference>
<dbReference type="SUPFAM" id="SSF89957">
    <property type="entry name" value="MTH1187/YkoF-like"/>
    <property type="match status" value="1"/>
</dbReference>
<dbReference type="RefSeq" id="WP_301142716.1">
    <property type="nucleotide sequence ID" value="NZ_JAUHQA010000001.1"/>
</dbReference>
<dbReference type="InterPro" id="IPR002767">
    <property type="entry name" value="Thiamine_BP"/>
</dbReference>
<proteinExistence type="inferred from homology"/>
<dbReference type="Pfam" id="PF01910">
    <property type="entry name" value="Thiamine_BP"/>
    <property type="match status" value="1"/>
</dbReference>
<dbReference type="EMBL" id="JAUHQA010000001">
    <property type="protein sequence ID" value="MDN4481183.1"/>
    <property type="molecule type" value="Genomic_DNA"/>
</dbReference>
<protein>
    <submittedName>
        <fullName evidence="3">Thiamine-binding protein</fullName>
    </submittedName>
</protein>